<dbReference type="NCBIfam" id="NF010675">
    <property type="entry name" value="PRK14072.1"/>
    <property type="match status" value="1"/>
</dbReference>
<feature type="binding site" evidence="1">
    <location>
        <position position="242"/>
    </location>
    <ligand>
        <name>substrate</name>
    </ligand>
</feature>
<protein>
    <recommendedName>
        <fullName evidence="1">Pyrophosphate--fructose 6-phosphate 1-phosphotransferase</fullName>
        <ecNumber evidence="1">2.7.1.90</ecNumber>
    </recommendedName>
    <alternativeName>
        <fullName evidence="1">6-phosphofructokinase, pyrophosphate dependent</fullName>
    </alternativeName>
    <alternativeName>
        <fullName evidence="1">PPi-dependent phosphofructokinase</fullName>
        <shortName evidence="1">PPi-PFK</shortName>
    </alternativeName>
    <alternativeName>
        <fullName evidence="1">Pyrophosphate-dependent 6-phosphofructose-1-kinase</fullName>
    </alternativeName>
</protein>
<keyword evidence="1" id="KW-0418">Kinase</keyword>
<feature type="active site" description="Proton acceptor" evidence="1">
    <location>
        <position position="141"/>
    </location>
</feature>
<proteinExistence type="inferred from homology"/>
<dbReference type="Proteomes" id="UP000749471">
    <property type="component" value="Unassembled WGS sequence"/>
</dbReference>
<feature type="binding site" evidence="1">
    <location>
        <position position="11"/>
    </location>
    <ligand>
        <name>diphosphate</name>
        <dbReference type="ChEBI" id="CHEBI:33019"/>
    </ligand>
</feature>
<comment type="function">
    <text evidence="1">Catalyzes the phosphorylation of D-fructose 6-phosphate, the first committing step of glycolysis. Uses inorganic phosphate (PPi) as phosphoryl donor instead of ATP like common ATP-dependent phosphofructokinases (ATP-PFKs), which renders the reaction reversible, and can thus function both in glycolysis and gluconeogenesis. Consistently, PPi-PFK can replace the enzymes of both the forward (ATP-PFK) and reverse (fructose-bisphosphatase (FBPase)) reactions.</text>
</comment>
<keyword evidence="1" id="KW-0324">Glycolysis</keyword>
<comment type="catalytic activity">
    <reaction evidence="1">
        <text>beta-D-fructose 6-phosphate + diphosphate = beta-D-fructose 1,6-bisphosphate + phosphate + H(+)</text>
        <dbReference type="Rhea" id="RHEA:13613"/>
        <dbReference type="ChEBI" id="CHEBI:15378"/>
        <dbReference type="ChEBI" id="CHEBI:32966"/>
        <dbReference type="ChEBI" id="CHEBI:33019"/>
        <dbReference type="ChEBI" id="CHEBI:43474"/>
        <dbReference type="ChEBI" id="CHEBI:57634"/>
        <dbReference type="EC" id="2.7.1.90"/>
    </reaction>
</comment>
<feature type="domain" description="Phosphofructokinase" evidence="2">
    <location>
        <begin position="4"/>
        <end position="301"/>
    </location>
</feature>
<dbReference type="PIRSF" id="PIRSF036483">
    <property type="entry name" value="PFK_XF0274"/>
    <property type="match status" value="1"/>
</dbReference>
<keyword evidence="4" id="KW-1185">Reference proteome</keyword>
<comment type="caution">
    <text evidence="1">Lacks conserved residue(s) required for the propagation of feature annotation.</text>
</comment>
<dbReference type="InterPro" id="IPR011404">
    <property type="entry name" value="PPi-PFK"/>
</dbReference>
<feature type="site" description="Important for catalytic activity and substrate specificity; stabilizes the transition state when the phosphoryl donor is PPi; prevents ATP from binding by mimicking the alpha-phosphate group of ATP" evidence="1">
    <location>
        <position position="112"/>
    </location>
</feature>
<feature type="binding site" evidence="1">
    <location>
        <begin position="139"/>
        <end position="141"/>
    </location>
    <ligand>
        <name>substrate</name>
    </ligand>
</feature>
<gene>
    <name evidence="1" type="primary">pfp</name>
    <name evidence="3" type="ORF">KQI42_13160</name>
</gene>
<evidence type="ECO:0000256" key="1">
    <source>
        <dbReference type="HAMAP-Rule" id="MF_01978"/>
    </source>
</evidence>
<feature type="binding site" evidence="1">
    <location>
        <position position="111"/>
    </location>
    <ligand>
        <name>Mg(2+)</name>
        <dbReference type="ChEBI" id="CHEBI:18420"/>
        <note>catalytic</note>
    </ligand>
</feature>
<evidence type="ECO:0000313" key="3">
    <source>
        <dbReference type="EMBL" id="MBU5438970.1"/>
    </source>
</evidence>
<dbReference type="Pfam" id="PF00365">
    <property type="entry name" value="PFK"/>
    <property type="match status" value="1"/>
</dbReference>
<evidence type="ECO:0000313" key="4">
    <source>
        <dbReference type="Proteomes" id="UP000749471"/>
    </source>
</evidence>
<name>A0ABS6E961_9FIRM</name>
<feature type="site" description="Important for catalytic activity; stabilizes the transition state when the phosphoryl donor is PPi" evidence="1">
    <location>
        <position position="138"/>
    </location>
</feature>
<dbReference type="InterPro" id="IPR000023">
    <property type="entry name" value="Phosphofructokinase_dom"/>
</dbReference>
<comment type="subunit">
    <text evidence="1">Homodimer.</text>
</comment>
<dbReference type="HAMAP" id="MF_01978">
    <property type="entry name" value="Phosphofructokinase_II_B2"/>
    <property type="match status" value="1"/>
</dbReference>
<keyword evidence="1" id="KW-0963">Cytoplasm</keyword>
<comment type="activity regulation">
    <text evidence="1">Non-allosteric.</text>
</comment>
<feature type="binding site" evidence="1">
    <location>
        <begin position="185"/>
        <end position="187"/>
    </location>
    <ligand>
        <name>substrate</name>
    </ligand>
</feature>
<dbReference type="PANTHER" id="PTHR45770">
    <property type="entry name" value="ATP-DEPENDENT 6-PHOSPHOFRUCTOKINASE 1"/>
    <property type="match status" value="1"/>
</dbReference>
<keyword evidence="1" id="KW-0808">Transferase</keyword>
<comment type="subcellular location">
    <subcellularLocation>
        <location evidence="1">Cytoplasm</location>
    </subcellularLocation>
</comment>
<keyword evidence="1" id="KW-0460">Magnesium</keyword>
<comment type="cofactor">
    <cofactor evidence="1">
        <name>Mg(2+)</name>
        <dbReference type="ChEBI" id="CHEBI:18420"/>
    </cofactor>
</comment>
<dbReference type="EC" id="2.7.1.90" evidence="1"/>
<dbReference type="EMBL" id="JAHLPM010000011">
    <property type="protein sequence ID" value="MBU5438970.1"/>
    <property type="molecule type" value="Genomic_DNA"/>
</dbReference>
<comment type="similarity">
    <text evidence="1">Belongs to the phosphofructokinase type A (PFKA) family. PPi-dependent PFK group II subfamily. Clade 'B2' sub-subfamily.</text>
</comment>
<comment type="pathway">
    <text evidence="1">Carbohydrate degradation; glycolysis; D-glyceraldehyde 3-phosphate and glycerone phosphate from D-glucose: step 3/4.</text>
</comment>
<evidence type="ECO:0000259" key="2">
    <source>
        <dbReference type="Pfam" id="PF00365"/>
    </source>
</evidence>
<sequence length="407" mass="45430">MKNCIVAQSGGPTSVINSSVVGVVIGNKEIKHYDNVYGGINGIEGILQNRIINLSELTDEDLELLKYTPSSALGSCRYRMKDFTISDQEYLKFFQILDELDIQTFFYIGGNDSMDTVSKLSKYAELKGIDKQIIGIPKTIDNDLLYTDHTPGYGSAAKYIATATLETYLDSSVYSNNGIFILEVMGRSAGWLAASAVLAEINGQPVVDFIYLPEGKFSKEQFLNEVNDKFQKKNKVYIVVSEGLKDETGEYLFNTANSNIHDGFSHVQLGGVGKYLERLIVENRITSRVKTLELGVTQRCAMHLASMTDIEEAYLVGKDALKCSVQGYTGFMVGIRRLQNNPYRIETYKVEASKVANNIKYFPKQWITPEGNNITPEAVEYISPLIMGEPNLLIKKGLPKYMDLKVK</sequence>
<dbReference type="InterPro" id="IPR050929">
    <property type="entry name" value="PFKA"/>
</dbReference>
<accession>A0ABS6E961</accession>
<keyword evidence="1" id="KW-0479">Metal-binding</keyword>
<comment type="caution">
    <text evidence="3">The sequence shown here is derived from an EMBL/GenBank/DDBJ whole genome shotgun (WGS) entry which is preliminary data.</text>
</comment>
<dbReference type="RefSeq" id="WP_216520518.1">
    <property type="nucleotide sequence ID" value="NZ_JAHLPM010000011.1"/>
</dbReference>
<reference evidence="3 4" key="1">
    <citation type="submission" date="2021-06" db="EMBL/GenBank/DDBJ databases">
        <authorList>
            <person name="Sun Q."/>
            <person name="Li D."/>
        </authorList>
    </citation>
    <scope>NUCLEOTIDE SEQUENCE [LARGE SCALE GENOMIC DNA]</scope>
    <source>
        <strain evidence="3 4">MSJ-40</strain>
    </source>
</reference>
<organism evidence="3 4">
    <name type="scientific">Tissierella simiarum</name>
    <dbReference type="NCBI Taxonomy" id="2841534"/>
    <lineage>
        <taxon>Bacteria</taxon>
        <taxon>Bacillati</taxon>
        <taxon>Bacillota</taxon>
        <taxon>Tissierellia</taxon>
        <taxon>Tissierellales</taxon>
        <taxon>Tissierellaceae</taxon>
        <taxon>Tissierella</taxon>
    </lineage>
</organism>